<accession>A0A4S2KW56</accession>
<comment type="caution">
    <text evidence="3">The sequence shown here is derived from an EMBL/GenBank/DDBJ whole genome shotgun (WGS) entry which is preliminary data.</text>
</comment>
<dbReference type="AlphaFoldDB" id="A0A4S2KW56"/>
<gene>
    <name evidence="3" type="ORF">DBV15_09254</name>
</gene>
<dbReference type="EMBL" id="QBLH01001288">
    <property type="protein sequence ID" value="TGZ52388.1"/>
    <property type="molecule type" value="Genomic_DNA"/>
</dbReference>
<feature type="domain" description="RAE1/2" evidence="2">
    <location>
        <begin position="42"/>
        <end position="119"/>
    </location>
</feature>
<feature type="region of interest" description="Disordered" evidence="1">
    <location>
        <begin position="145"/>
        <end position="166"/>
    </location>
</feature>
<protein>
    <submittedName>
        <fullName evidence="3">Rab proteins geranylgeranyltransferase component A 1</fullName>
    </submittedName>
</protein>
<proteinExistence type="predicted"/>
<sequence>MMTSTPRCNGEHIWGLLWSCGKVPDSFNPEEPGSSPPDHSRNFYIPNCTPRTSGARAEKLGYLLKETLNLKLVDDRQEKEETEYPVPQVLWSLYLNLPASDIKLSDSAPSNIHLCSGPDLELDFDFAVNQRKLFWKVTKHHPKFEGGDIAEGEEKQDVEKAEKEEE</sequence>
<evidence type="ECO:0000313" key="3">
    <source>
        <dbReference type="EMBL" id="TGZ52388.1"/>
    </source>
</evidence>
<dbReference type="Proteomes" id="UP000310200">
    <property type="component" value="Unassembled WGS sequence"/>
</dbReference>
<dbReference type="STRING" id="300112.A0A4S2KW56"/>
<feature type="compositionally biased region" description="Basic and acidic residues" evidence="1">
    <location>
        <begin position="152"/>
        <end position="166"/>
    </location>
</feature>
<keyword evidence="3" id="KW-0808">Transferase</keyword>
<evidence type="ECO:0000256" key="1">
    <source>
        <dbReference type="SAM" id="MobiDB-lite"/>
    </source>
</evidence>
<evidence type="ECO:0000259" key="2">
    <source>
        <dbReference type="Pfam" id="PF22603"/>
    </source>
</evidence>
<reference evidence="3 4" key="1">
    <citation type="journal article" date="2019" name="Philos. Trans. R. Soc. Lond., B, Biol. Sci.">
        <title>Ant behaviour and brain gene expression of defending hosts depend on the ecological success of the intruding social parasite.</title>
        <authorList>
            <person name="Kaur R."/>
            <person name="Stoldt M."/>
            <person name="Jongepier E."/>
            <person name="Feldmeyer B."/>
            <person name="Menzel F."/>
            <person name="Bornberg-Bauer E."/>
            <person name="Foitzik S."/>
        </authorList>
    </citation>
    <scope>NUCLEOTIDE SEQUENCE [LARGE SCALE GENOMIC DNA]</scope>
    <source>
        <tissue evidence="3">Whole body</tissue>
    </source>
</reference>
<keyword evidence="4" id="KW-1185">Reference proteome</keyword>
<evidence type="ECO:0000313" key="4">
    <source>
        <dbReference type="Proteomes" id="UP000310200"/>
    </source>
</evidence>
<organism evidence="3 4">
    <name type="scientific">Temnothorax longispinosus</name>
    <dbReference type="NCBI Taxonomy" id="300112"/>
    <lineage>
        <taxon>Eukaryota</taxon>
        <taxon>Metazoa</taxon>
        <taxon>Ecdysozoa</taxon>
        <taxon>Arthropoda</taxon>
        <taxon>Hexapoda</taxon>
        <taxon>Insecta</taxon>
        <taxon>Pterygota</taxon>
        <taxon>Neoptera</taxon>
        <taxon>Endopterygota</taxon>
        <taxon>Hymenoptera</taxon>
        <taxon>Apocrita</taxon>
        <taxon>Aculeata</taxon>
        <taxon>Formicoidea</taxon>
        <taxon>Formicidae</taxon>
        <taxon>Myrmicinae</taxon>
        <taxon>Temnothorax</taxon>
    </lineage>
</organism>
<name>A0A4S2KW56_9HYME</name>
<dbReference type="Pfam" id="PF22603">
    <property type="entry name" value="RAE1_2_domI_C"/>
    <property type="match status" value="1"/>
</dbReference>
<dbReference type="InterPro" id="IPR054420">
    <property type="entry name" value="RAE1_2_domI_C"/>
</dbReference>
<dbReference type="GO" id="GO:0016740">
    <property type="term" value="F:transferase activity"/>
    <property type="evidence" value="ECO:0007669"/>
    <property type="project" value="UniProtKB-KW"/>
</dbReference>